<dbReference type="EMBL" id="SJPM01000002">
    <property type="protein sequence ID" value="TWU01715.1"/>
    <property type="molecule type" value="Genomic_DNA"/>
</dbReference>
<dbReference type="PANTHER" id="PTHR39323">
    <property type="entry name" value="BLR1149 PROTEIN"/>
    <property type="match status" value="1"/>
</dbReference>
<comment type="caution">
    <text evidence="2">The sequence shown here is derived from an EMBL/GenBank/DDBJ whole genome shotgun (WGS) entry which is preliminary data.</text>
</comment>
<evidence type="ECO:0000313" key="3">
    <source>
        <dbReference type="Proteomes" id="UP000316213"/>
    </source>
</evidence>
<dbReference type="Proteomes" id="UP000316213">
    <property type="component" value="Unassembled WGS sequence"/>
</dbReference>
<dbReference type="CDD" id="cd07391">
    <property type="entry name" value="MPP_PF1019"/>
    <property type="match status" value="1"/>
</dbReference>
<dbReference type="GO" id="GO:0016787">
    <property type="term" value="F:hydrolase activity"/>
    <property type="evidence" value="ECO:0007669"/>
    <property type="project" value="InterPro"/>
</dbReference>
<dbReference type="NCBIfam" id="TIGR04123">
    <property type="entry name" value="P_estr_lig_assc"/>
    <property type="match status" value="1"/>
</dbReference>
<sequence>MSQSIDVQLAGQSFQLLADRGLYWADEQTLFVADTHFGKEATFRRHGVPVPMGSTDATLDAIRRMIHETKASSLIILGDMFHARSSLSPDVVESLTTFFEALPAMTFTLIRGNHDALLGQLPAAWPLEVVEPVMRMNRVALGHHPIPLPDKADLYLCGHLHPALKLGSQRHAIGKLPCFWLSGRCLVLPAIGNFTGTHAVKLNPSDQAWVVADNEIYFHNPNA</sequence>
<dbReference type="Pfam" id="PF00149">
    <property type="entry name" value="Metallophos"/>
    <property type="match status" value="1"/>
</dbReference>
<dbReference type="InterPro" id="IPR024173">
    <property type="entry name" value="Pesterase_MJ0037-like"/>
</dbReference>
<dbReference type="OrthoDB" id="9795838at2"/>
<accession>A0A5C6AP03</accession>
<name>A0A5C6AP03_9BACT</name>
<proteinExistence type="predicted"/>
<reference evidence="2 3" key="1">
    <citation type="submission" date="2019-02" db="EMBL/GenBank/DDBJ databases">
        <title>Deep-cultivation of Planctomycetes and their phenomic and genomic characterization uncovers novel biology.</title>
        <authorList>
            <person name="Wiegand S."/>
            <person name="Jogler M."/>
            <person name="Boedeker C."/>
            <person name="Pinto D."/>
            <person name="Vollmers J."/>
            <person name="Rivas-Marin E."/>
            <person name="Kohn T."/>
            <person name="Peeters S.H."/>
            <person name="Heuer A."/>
            <person name="Rast P."/>
            <person name="Oberbeckmann S."/>
            <person name="Bunk B."/>
            <person name="Jeske O."/>
            <person name="Meyerdierks A."/>
            <person name="Storesund J.E."/>
            <person name="Kallscheuer N."/>
            <person name="Luecker S."/>
            <person name="Lage O.M."/>
            <person name="Pohl T."/>
            <person name="Merkel B.J."/>
            <person name="Hornburger P."/>
            <person name="Mueller R.-W."/>
            <person name="Bruemmer F."/>
            <person name="Labrenz M."/>
            <person name="Spormann A.M."/>
            <person name="Op Den Camp H."/>
            <person name="Overmann J."/>
            <person name="Amann R."/>
            <person name="Jetten M.S.M."/>
            <person name="Mascher T."/>
            <person name="Medema M.H."/>
            <person name="Devos D.P."/>
            <person name="Kaster A.-K."/>
            <person name="Ovreas L."/>
            <person name="Rohde M."/>
            <person name="Galperin M.Y."/>
            <person name="Jogler C."/>
        </authorList>
    </citation>
    <scope>NUCLEOTIDE SEQUENCE [LARGE SCALE GENOMIC DNA]</scope>
    <source>
        <strain evidence="2 3">Pla100</strain>
    </source>
</reference>
<dbReference type="InterPro" id="IPR004843">
    <property type="entry name" value="Calcineurin-like_PHP"/>
</dbReference>
<feature type="domain" description="Calcineurin-like phosphoesterase" evidence="1">
    <location>
        <begin position="30"/>
        <end position="120"/>
    </location>
</feature>
<dbReference type="Gene3D" id="3.60.21.10">
    <property type="match status" value="1"/>
</dbReference>
<dbReference type="InterPro" id="IPR029052">
    <property type="entry name" value="Metallo-depent_PP-like"/>
</dbReference>
<dbReference type="PANTHER" id="PTHR39323:SF1">
    <property type="entry name" value="BLR1149 PROTEIN"/>
    <property type="match status" value="1"/>
</dbReference>
<evidence type="ECO:0000259" key="1">
    <source>
        <dbReference type="Pfam" id="PF00149"/>
    </source>
</evidence>
<keyword evidence="3" id="KW-1185">Reference proteome</keyword>
<dbReference type="PIRSF" id="PIRSF000887">
    <property type="entry name" value="Pesterase_MJ0037"/>
    <property type="match status" value="1"/>
</dbReference>
<dbReference type="SUPFAM" id="SSF56300">
    <property type="entry name" value="Metallo-dependent phosphatases"/>
    <property type="match status" value="1"/>
</dbReference>
<dbReference type="InterPro" id="IPR026336">
    <property type="entry name" value="PdeM-like"/>
</dbReference>
<organism evidence="2 3">
    <name type="scientific">Neorhodopirellula pilleata</name>
    <dbReference type="NCBI Taxonomy" id="2714738"/>
    <lineage>
        <taxon>Bacteria</taxon>
        <taxon>Pseudomonadati</taxon>
        <taxon>Planctomycetota</taxon>
        <taxon>Planctomycetia</taxon>
        <taxon>Pirellulales</taxon>
        <taxon>Pirellulaceae</taxon>
        <taxon>Neorhodopirellula</taxon>
    </lineage>
</organism>
<dbReference type="AlphaFoldDB" id="A0A5C6AP03"/>
<dbReference type="RefSeq" id="WP_146576956.1">
    <property type="nucleotide sequence ID" value="NZ_SJPM01000002.1"/>
</dbReference>
<gene>
    <name evidence="2" type="ORF">Pla100_14500</name>
</gene>
<evidence type="ECO:0000313" key="2">
    <source>
        <dbReference type="EMBL" id="TWU01715.1"/>
    </source>
</evidence>
<protein>
    <recommendedName>
        <fullName evidence="1">Calcineurin-like phosphoesterase domain-containing protein</fullName>
    </recommendedName>
</protein>